<sequence>MLGKARNIKDVSIALTIEIKTQPEACVTIATQASSRRSMMQF</sequence>
<protein>
    <submittedName>
        <fullName evidence="1">Uncharacterized protein</fullName>
    </submittedName>
</protein>
<dbReference type="Proteomes" id="UP000011885">
    <property type="component" value="Unassembled WGS sequence"/>
</dbReference>
<dbReference type="AlphaFoldDB" id="M5TTP0"/>
<evidence type="ECO:0000313" key="2">
    <source>
        <dbReference type="Proteomes" id="UP000011885"/>
    </source>
</evidence>
<accession>M5TTP0</accession>
<gene>
    <name evidence="1" type="ORF">RSSM_05990</name>
</gene>
<organism evidence="1 2">
    <name type="scientific">Rhodopirellula sallentina SM41</name>
    <dbReference type="NCBI Taxonomy" id="1263870"/>
    <lineage>
        <taxon>Bacteria</taxon>
        <taxon>Pseudomonadati</taxon>
        <taxon>Planctomycetota</taxon>
        <taxon>Planctomycetia</taxon>
        <taxon>Pirellulales</taxon>
        <taxon>Pirellulaceae</taxon>
        <taxon>Rhodopirellula</taxon>
    </lineage>
</organism>
<dbReference type="EMBL" id="ANOH01000420">
    <property type="protein sequence ID" value="EMI52557.1"/>
    <property type="molecule type" value="Genomic_DNA"/>
</dbReference>
<name>M5TTP0_9BACT</name>
<keyword evidence="2" id="KW-1185">Reference proteome</keyword>
<evidence type="ECO:0000313" key="1">
    <source>
        <dbReference type="EMBL" id="EMI52557.1"/>
    </source>
</evidence>
<comment type="caution">
    <text evidence="1">The sequence shown here is derived from an EMBL/GenBank/DDBJ whole genome shotgun (WGS) entry which is preliminary data.</text>
</comment>
<reference evidence="1 2" key="1">
    <citation type="journal article" date="2013" name="Mar. Genomics">
        <title>Expression of sulfatases in Rhodopirellula baltica and the diversity of sulfatases in the genus Rhodopirellula.</title>
        <authorList>
            <person name="Wegner C.E."/>
            <person name="Richter-Heitmann T."/>
            <person name="Klindworth A."/>
            <person name="Klockow C."/>
            <person name="Richter M."/>
            <person name="Achstetter T."/>
            <person name="Glockner F.O."/>
            <person name="Harder J."/>
        </authorList>
    </citation>
    <scope>NUCLEOTIDE SEQUENCE [LARGE SCALE GENOMIC DNA]</scope>
    <source>
        <strain evidence="1 2">SM41</strain>
    </source>
</reference>
<proteinExistence type="predicted"/>
<dbReference type="PATRIC" id="fig|1263870.3.peg.6347"/>